<evidence type="ECO:0000256" key="4">
    <source>
        <dbReference type="ARBA" id="ARBA00022679"/>
    </source>
</evidence>
<accession>A0A5R8QAI6</accession>
<dbReference type="InterPro" id="IPR003501">
    <property type="entry name" value="PTS_EIIB_2/3"/>
</dbReference>
<evidence type="ECO:0000313" key="9">
    <source>
        <dbReference type="EMBL" id="TLG72926.1"/>
    </source>
</evidence>
<dbReference type="PANTHER" id="PTHR34581">
    <property type="entry name" value="PTS SYSTEM N,N'-DIACETYLCHITOBIOSE-SPECIFIC EIIB COMPONENT"/>
    <property type="match status" value="1"/>
</dbReference>
<dbReference type="OrthoDB" id="9808134at2"/>
<dbReference type="PANTHER" id="PTHR34581:SF2">
    <property type="entry name" value="PTS SYSTEM N,N'-DIACETYLCHITOBIOSE-SPECIFIC EIIB COMPONENT"/>
    <property type="match status" value="1"/>
</dbReference>
<keyword evidence="10" id="KW-1185">Reference proteome</keyword>
<protein>
    <submittedName>
        <fullName evidence="9">PTS sugar transporter subunit IIB</fullName>
    </submittedName>
</protein>
<evidence type="ECO:0000256" key="7">
    <source>
        <dbReference type="PROSITE-ProRule" id="PRU00423"/>
    </source>
</evidence>
<dbReference type="AlphaFoldDB" id="A0A5R8QAI6"/>
<dbReference type="GO" id="GO:0009401">
    <property type="term" value="P:phosphoenolpyruvate-dependent sugar phosphotransferase system"/>
    <property type="evidence" value="ECO:0007669"/>
    <property type="project" value="UniProtKB-KW"/>
</dbReference>
<evidence type="ECO:0000259" key="8">
    <source>
        <dbReference type="PROSITE" id="PS51100"/>
    </source>
</evidence>
<dbReference type="CDD" id="cd05564">
    <property type="entry name" value="PTS_IIB_chitobiose_lichenan"/>
    <property type="match status" value="1"/>
</dbReference>
<evidence type="ECO:0000256" key="3">
    <source>
        <dbReference type="ARBA" id="ARBA00022597"/>
    </source>
</evidence>
<keyword evidence="4" id="KW-0808">Transferase</keyword>
<evidence type="ECO:0000256" key="1">
    <source>
        <dbReference type="ARBA" id="ARBA00022448"/>
    </source>
</evidence>
<dbReference type="PROSITE" id="PS51100">
    <property type="entry name" value="PTS_EIIB_TYPE_3"/>
    <property type="match status" value="1"/>
</dbReference>
<keyword evidence="6" id="KW-0418">Kinase</keyword>
<keyword evidence="1" id="KW-0813">Transport</keyword>
<evidence type="ECO:0000256" key="2">
    <source>
        <dbReference type="ARBA" id="ARBA00022553"/>
    </source>
</evidence>
<dbReference type="Proteomes" id="UP000306912">
    <property type="component" value="Unassembled WGS sequence"/>
</dbReference>
<keyword evidence="5" id="KW-0598">Phosphotransferase system</keyword>
<feature type="modified residue" description="Phosphocysteine; by EIIA" evidence="7">
    <location>
        <position position="10"/>
    </location>
</feature>
<dbReference type="Gene3D" id="3.40.50.2300">
    <property type="match status" value="1"/>
</dbReference>
<keyword evidence="3 9" id="KW-0762">Sugar transport</keyword>
<dbReference type="GO" id="GO:0008982">
    <property type="term" value="F:protein-N(PI)-phosphohistidine-sugar phosphotransferase activity"/>
    <property type="evidence" value="ECO:0007669"/>
    <property type="project" value="InterPro"/>
</dbReference>
<dbReference type="InterPro" id="IPR051819">
    <property type="entry name" value="PTS_sugar-specific_EIIB"/>
</dbReference>
<gene>
    <name evidence="9" type="ORF">FEZ08_07720</name>
</gene>
<dbReference type="Pfam" id="PF02302">
    <property type="entry name" value="PTS_IIB"/>
    <property type="match status" value="1"/>
</dbReference>
<keyword evidence="2" id="KW-0597">Phosphoprotein</keyword>
<reference evidence="9 10" key="1">
    <citation type="submission" date="2019-05" db="EMBL/GenBank/DDBJ databases">
        <title>Culicoidintestinum kansasii gen. nov., sp. nov. from the gastrointestinal tract of the biting midge, Culicoides sonorensis.</title>
        <authorList>
            <person name="Neupane S."/>
            <person name="Ghosh A."/>
            <person name="Gunther S."/>
            <person name="Martin K."/>
            <person name="Zurek L."/>
        </authorList>
    </citation>
    <scope>NUCLEOTIDE SEQUENCE [LARGE SCALE GENOMIC DNA]</scope>
    <source>
        <strain evidence="9 10">CS-1</strain>
    </source>
</reference>
<feature type="domain" description="PTS EIIB type-3" evidence="8">
    <location>
        <begin position="3"/>
        <end position="107"/>
    </location>
</feature>
<dbReference type="RefSeq" id="WP_138191152.1">
    <property type="nucleotide sequence ID" value="NZ_VBWP01000006.1"/>
</dbReference>
<organism evidence="9 10">
    <name type="scientific">Culicoidibacter larvae</name>
    <dbReference type="NCBI Taxonomy" id="2579976"/>
    <lineage>
        <taxon>Bacteria</taxon>
        <taxon>Bacillati</taxon>
        <taxon>Bacillota</taxon>
        <taxon>Culicoidibacteria</taxon>
        <taxon>Culicoidibacterales</taxon>
        <taxon>Culicoidibacteraceae</taxon>
        <taxon>Culicoidibacter</taxon>
    </lineage>
</organism>
<sequence>MDGYQILVVCTAGISSSFLVRRMLATNKQNDCELRILSIGESELPSHWQDADIVLLGPQVRYQLEKVCSLVEYSIPVVAISMERFGMLDGEAVLKDALAAIADYHYRNSGQQ</sequence>
<evidence type="ECO:0000313" key="10">
    <source>
        <dbReference type="Proteomes" id="UP000306912"/>
    </source>
</evidence>
<dbReference type="GO" id="GO:0016301">
    <property type="term" value="F:kinase activity"/>
    <property type="evidence" value="ECO:0007669"/>
    <property type="project" value="UniProtKB-KW"/>
</dbReference>
<evidence type="ECO:0000256" key="6">
    <source>
        <dbReference type="ARBA" id="ARBA00022777"/>
    </source>
</evidence>
<comment type="caution">
    <text evidence="9">The sequence shown here is derived from an EMBL/GenBank/DDBJ whole genome shotgun (WGS) entry which is preliminary data.</text>
</comment>
<evidence type="ECO:0000256" key="5">
    <source>
        <dbReference type="ARBA" id="ARBA00022683"/>
    </source>
</evidence>
<dbReference type="EMBL" id="VBWP01000006">
    <property type="protein sequence ID" value="TLG72926.1"/>
    <property type="molecule type" value="Genomic_DNA"/>
</dbReference>
<dbReference type="InterPro" id="IPR013012">
    <property type="entry name" value="PTS_EIIB_3"/>
</dbReference>
<name>A0A5R8QAI6_9FIRM</name>
<dbReference type="SUPFAM" id="SSF52794">
    <property type="entry name" value="PTS system IIB component-like"/>
    <property type="match status" value="1"/>
</dbReference>
<dbReference type="InterPro" id="IPR036095">
    <property type="entry name" value="PTS_EIIB-like_sf"/>
</dbReference>
<dbReference type="InParanoid" id="A0A5R8QAI6"/>
<proteinExistence type="predicted"/>